<feature type="compositionally biased region" description="Basic and acidic residues" evidence="1">
    <location>
        <begin position="10"/>
        <end position="19"/>
    </location>
</feature>
<protein>
    <submittedName>
        <fullName evidence="2">Uncharacterized protein</fullName>
    </submittedName>
</protein>
<evidence type="ECO:0000256" key="1">
    <source>
        <dbReference type="SAM" id="MobiDB-lite"/>
    </source>
</evidence>
<dbReference type="Proteomes" id="UP001632038">
    <property type="component" value="Unassembled WGS sequence"/>
</dbReference>
<reference evidence="3" key="1">
    <citation type="journal article" date="2024" name="IScience">
        <title>Strigolactones Initiate the Formation of Haustorium-like Structures in Castilleja.</title>
        <authorList>
            <person name="Buerger M."/>
            <person name="Peterson D."/>
            <person name="Chory J."/>
        </authorList>
    </citation>
    <scope>NUCLEOTIDE SEQUENCE [LARGE SCALE GENOMIC DNA]</scope>
</reference>
<comment type="caution">
    <text evidence="2">The sequence shown here is derived from an EMBL/GenBank/DDBJ whole genome shotgun (WGS) entry which is preliminary data.</text>
</comment>
<dbReference type="AlphaFoldDB" id="A0ABD3EG61"/>
<organism evidence="2 3">
    <name type="scientific">Castilleja foliolosa</name>
    <dbReference type="NCBI Taxonomy" id="1961234"/>
    <lineage>
        <taxon>Eukaryota</taxon>
        <taxon>Viridiplantae</taxon>
        <taxon>Streptophyta</taxon>
        <taxon>Embryophyta</taxon>
        <taxon>Tracheophyta</taxon>
        <taxon>Spermatophyta</taxon>
        <taxon>Magnoliopsida</taxon>
        <taxon>eudicotyledons</taxon>
        <taxon>Gunneridae</taxon>
        <taxon>Pentapetalae</taxon>
        <taxon>asterids</taxon>
        <taxon>lamiids</taxon>
        <taxon>Lamiales</taxon>
        <taxon>Orobanchaceae</taxon>
        <taxon>Pedicularideae</taxon>
        <taxon>Castillejinae</taxon>
        <taxon>Castilleja</taxon>
    </lineage>
</organism>
<feature type="compositionally biased region" description="Basic and acidic residues" evidence="1">
    <location>
        <begin position="29"/>
        <end position="62"/>
    </location>
</feature>
<sequence length="103" mass="12207">MTKKVVLKVHVHDSKEKQKAMKAVSSLSEKPKEPEKKKEADQPKKDDDSNKKKEDEMKKKKIESEQFAELMKMYRNYNHTPYYTQQHYHVYSAEDDPNSCVIC</sequence>
<proteinExistence type="predicted"/>
<accession>A0ABD3EG61</accession>
<feature type="region of interest" description="Disordered" evidence="1">
    <location>
        <begin position="1"/>
        <end position="62"/>
    </location>
</feature>
<dbReference type="EMBL" id="JAVIJP010000005">
    <property type="protein sequence ID" value="KAL3652732.1"/>
    <property type="molecule type" value="Genomic_DNA"/>
</dbReference>
<gene>
    <name evidence="2" type="ORF">CASFOL_002413</name>
</gene>
<name>A0ABD3EG61_9LAMI</name>
<evidence type="ECO:0000313" key="3">
    <source>
        <dbReference type="Proteomes" id="UP001632038"/>
    </source>
</evidence>
<keyword evidence="3" id="KW-1185">Reference proteome</keyword>
<evidence type="ECO:0000313" key="2">
    <source>
        <dbReference type="EMBL" id="KAL3652732.1"/>
    </source>
</evidence>